<name>A0A562JJ19_9BACI</name>
<evidence type="ECO:0000313" key="2">
    <source>
        <dbReference type="Proteomes" id="UP000318667"/>
    </source>
</evidence>
<dbReference type="Proteomes" id="UP000318667">
    <property type="component" value="Unassembled WGS sequence"/>
</dbReference>
<accession>A0A562JJ19</accession>
<gene>
    <name evidence="1" type="ORF">IQ19_03884</name>
</gene>
<dbReference type="GeneID" id="65405007"/>
<reference evidence="1 2" key="1">
    <citation type="journal article" date="2015" name="Stand. Genomic Sci.">
        <title>Genomic Encyclopedia of Bacterial and Archaeal Type Strains, Phase III: the genomes of soil and plant-associated and newly described type strains.</title>
        <authorList>
            <person name="Whitman W.B."/>
            <person name="Woyke T."/>
            <person name="Klenk H.P."/>
            <person name="Zhou Y."/>
            <person name="Lilburn T.G."/>
            <person name="Beck B.J."/>
            <person name="De Vos P."/>
            <person name="Vandamme P."/>
            <person name="Eisen J.A."/>
            <person name="Garrity G."/>
            <person name="Hugenholtz P."/>
            <person name="Kyrpides N.C."/>
        </authorList>
    </citation>
    <scope>NUCLEOTIDE SEQUENCE [LARGE SCALE GENOMIC DNA]</scope>
    <source>
        <strain evidence="1 2">CGMCC 1.10115</strain>
    </source>
</reference>
<sequence>MKENLYSGIVENGEFKSDTTECPDAVKLTTMPVQAAMTPDSTKIDLSKYEGQTIKVRGQESGCWIYSAEVIK</sequence>
<dbReference type="EMBL" id="VLKI01000013">
    <property type="protein sequence ID" value="TWH83149.1"/>
    <property type="molecule type" value="Genomic_DNA"/>
</dbReference>
<dbReference type="AlphaFoldDB" id="A0A562JJ19"/>
<organism evidence="1 2">
    <name type="scientific">Cytobacillus oceanisediminis</name>
    <dbReference type="NCBI Taxonomy" id="665099"/>
    <lineage>
        <taxon>Bacteria</taxon>
        <taxon>Bacillati</taxon>
        <taxon>Bacillota</taxon>
        <taxon>Bacilli</taxon>
        <taxon>Bacillales</taxon>
        <taxon>Bacillaceae</taxon>
        <taxon>Cytobacillus</taxon>
    </lineage>
</organism>
<protein>
    <submittedName>
        <fullName evidence="1">Uncharacterized protein</fullName>
    </submittedName>
</protein>
<dbReference type="RefSeq" id="WP_144544074.1">
    <property type="nucleotide sequence ID" value="NZ_CBCSDC010000013.1"/>
</dbReference>
<comment type="caution">
    <text evidence="1">The sequence shown here is derived from an EMBL/GenBank/DDBJ whole genome shotgun (WGS) entry which is preliminary data.</text>
</comment>
<evidence type="ECO:0000313" key="1">
    <source>
        <dbReference type="EMBL" id="TWH83149.1"/>
    </source>
</evidence>
<proteinExistence type="predicted"/>
<dbReference type="OrthoDB" id="2991111at2"/>
<keyword evidence="2" id="KW-1185">Reference proteome</keyword>